<protein>
    <submittedName>
        <fullName evidence="3">Ribonuclease inhibitor-like</fullName>
    </submittedName>
</protein>
<dbReference type="InterPro" id="IPR027038">
    <property type="entry name" value="RanGap"/>
</dbReference>
<dbReference type="PANTHER" id="PTHR24113:SF15">
    <property type="entry name" value="NACHT DOMAIN-CONTAINING PROTEIN"/>
    <property type="match status" value="1"/>
</dbReference>
<evidence type="ECO:0000313" key="3">
    <source>
        <dbReference type="WBParaSite" id="GPUH_0000307701-mRNA-1"/>
    </source>
</evidence>
<proteinExistence type="predicted"/>
<accession>A0A183D2Y1</accession>
<dbReference type="PANTHER" id="PTHR24113">
    <property type="entry name" value="RAN GTPASE-ACTIVATING PROTEIN 1"/>
    <property type="match status" value="1"/>
</dbReference>
<evidence type="ECO:0000313" key="1">
    <source>
        <dbReference type="EMBL" id="VDK37694.1"/>
    </source>
</evidence>
<reference evidence="1 2" key="2">
    <citation type="submission" date="2018-11" db="EMBL/GenBank/DDBJ databases">
        <authorList>
            <consortium name="Pathogen Informatics"/>
        </authorList>
    </citation>
    <scope>NUCLEOTIDE SEQUENCE [LARGE SCALE GENOMIC DNA]</scope>
</reference>
<dbReference type="GO" id="GO:0005634">
    <property type="term" value="C:nucleus"/>
    <property type="evidence" value="ECO:0007669"/>
    <property type="project" value="TreeGrafter"/>
</dbReference>
<dbReference type="Gene3D" id="3.80.10.10">
    <property type="entry name" value="Ribonuclease Inhibitor"/>
    <property type="match status" value="1"/>
</dbReference>
<dbReference type="AlphaFoldDB" id="A0A183D2Y1"/>
<dbReference type="GO" id="GO:0006913">
    <property type="term" value="P:nucleocytoplasmic transport"/>
    <property type="evidence" value="ECO:0007669"/>
    <property type="project" value="TreeGrafter"/>
</dbReference>
<dbReference type="InterPro" id="IPR032675">
    <property type="entry name" value="LRR_dom_sf"/>
</dbReference>
<dbReference type="WBParaSite" id="GPUH_0000307701-mRNA-1">
    <property type="protein sequence ID" value="GPUH_0000307701-mRNA-1"/>
    <property type="gene ID" value="GPUH_0000307701"/>
</dbReference>
<dbReference type="Proteomes" id="UP000271098">
    <property type="component" value="Unassembled WGS sequence"/>
</dbReference>
<keyword evidence="2" id="KW-1185">Reference proteome</keyword>
<organism evidence="3">
    <name type="scientific">Gongylonema pulchrum</name>
    <dbReference type="NCBI Taxonomy" id="637853"/>
    <lineage>
        <taxon>Eukaryota</taxon>
        <taxon>Metazoa</taxon>
        <taxon>Ecdysozoa</taxon>
        <taxon>Nematoda</taxon>
        <taxon>Chromadorea</taxon>
        <taxon>Rhabditida</taxon>
        <taxon>Spirurina</taxon>
        <taxon>Spiruromorpha</taxon>
        <taxon>Spiruroidea</taxon>
        <taxon>Gongylonematidae</taxon>
        <taxon>Gongylonema</taxon>
    </lineage>
</organism>
<dbReference type="OrthoDB" id="120976at2759"/>
<dbReference type="GO" id="GO:0048471">
    <property type="term" value="C:perinuclear region of cytoplasm"/>
    <property type="evidence" value="ECO:0007669"/>
    <property type="project" value="TreeGrafter"/>
</dbReference>
<evidence type="ECO:0000313" key="2">
    <source>
        <dbReference type="Proteomes" id="UP000271098"/>
    </source>
</evidence>
<reference evidence="3" key="1">
    <citation type="submission" date="2016-06" db="UniProtKB">
        <authorList>
            <consortium name="WormBaseParasite"/>
        </authorList>
    </citation>
    <scope>IDENTIFICATION</scope>
</reference>
<dbReference type="SMART" id="SM00368">
    <property type="entry name" value="LRR_RI"/>
    <property type="match status" value="4"/>
</dbReference>
<dbReference type="InterPro" id="IPR001611">
    <property type="entry name" value="Leu-rich_rpt"/>
</dbReference>
<dbReference type="GO" id="GO:0005096">
    <property type="term" value="F:GTPase activator activity"/>
    <property type="evidence" value="ECO:0007669"/>
    <property type="project" value="InterPro"/>
</dbReference>
<dbReference type="EMBL" id="UYRT01005000">
    <property type="protein sequence ID" value="VDK37694.1"/>
    <property type="molecule type" value="Genomic_DNA"/>
</dbReference>
<dbReference type="Pfam" id="PF13516">
    <property type="entry name" value="LRR_6"/>
    <property type="match status" value="3"/>
</dbReference>
<dbReference type="SUPFAM" id="SSF52047">
    <property type="entry name" value="RNI-like"/>
    <property type="match status" value="1"/>
</dbReference>
<dbReference type="GO" id="GO:0031267">
    <property type="term" value="F:small GTPase binding"/>
    <property type="evidence" value="ECO:0007669"/>
    <property type="project" value="TreeGrafter"/>
</dbReference>
<name>A0A183D2Y1_9BILA</name>
<sequence>MSMRCLKVLDLSENYIGPGACRAIAETLILRSKQKLLEKLEHLNLRCSGIDENGMKDLVKAFKSNRNLKILNLSRNSLKLDGANLLAEVLPELRLLEVLDLGSCDCSERGILKIVASLNSSQHLHLKVLLFTSAYFQYWTRATQ</sequence>
<dbReference type="GO" id="GO:0005829">
    <property type="term" value="C:cytosol"/>
    <property type="evidence" value="ECO:0007669"/>
    <property type="project" value="TreeGrafter"/>
</dbReference>
<gene>
    <name evidence="1" type="ORF">GPUH_LOCUS3072</name>
</gene>